<gene>
    <name evidence="1" type="ORF">G6F51_012534</name>
</gene>
<dbReference type="OMA" id="HYPLIYR"/>
<proteinExistence type="predicted"/>
<dbReference type="OrthoDB" id="2156793at2759"/>
<comment type="caution">
    <text evidence="1">The sequence shown here is derived from an EMBL/GenBank/DDBJ whole genome shotgun (WGS) entry which is preliminary data.</text>
</comment>
<dbReference type="EMBL" id="JAANIT010003753">
    <property type="protein sequence ID" value="KAG1533592.1"/>
    <property type="molecule type" value="Genomic_DNA"/>
</dbReference>
<dbReference type="AlphaFoldDB" id="A0A9P6XW19"/>
<name>A0A9P6XW19_RHIOR</name>
<protein>
    <submittedName>
        <fullName evidence="1">Uncharacterized protein</fullName>
    </submittedName>
</protein>
<reference evidence="1" key="1">
    <citation type="journal article" date="2020" name="Microb. Genom.">
        <title>Genetic diversity of clinical and environmental Mucorales isolates obtained from an investigation of mucormycosis cases among solid organ transplant recipients.</title>
        <authorList>
            <person name="Nguyen M.H."/>
            <person name="Kaul D."/>
            <person name="Muto C."/>
            <person name="Cheng S.J."/>
            <person name="Richter R.A."/>
            <person name="Bruno V.M."/>
            <person name="Liu G."/>
            <person name="Beyhan S."/>
            <person name="Sundermann A.J."/>
            <person name="Mounaud S."/>
            <person name="Pasculle A.W."/>
            <person name="Nierman W.C."/>
            <person name="Driscoll E."/>
            <person name="Cumbie R."/>
            <person name="Clancy C.J."/>
            <person name="Dupont C.L."/>
        </authorList>
    </citation>
    <scope>NUCLEOTIDE SEQUENCE</scope>
    <source>
        <strain evidence="1">GL16</strain>
    </source>
</reference>
<sequence>MNHSLTAINIYHFLSTVHQACGDQQLFNSLILSLKSPKFAPLWTITQRWSPVFATEMPRLLESFQQLMNMATESSKDEILLQTVADHYQLIYKVSCFLESDLELELFVRCLCLDITTPVQPQEIKPILLQFLNQLPVDVRDCVQHVITEDEHHYLAKEDCVQHGFLDLDRLYHVIGNPDLFDQVMAVIQNNTHHALPWTQTIQDIYELVYHRKEGDLWDQLAPILQQVQIQEDSAEYASYEDYVQKNFLDDGGQQYLENEINRNQVELMFQNLKM</sequence>
<evidence type="ECO:0000313" key="1">
    <source>
        <dbReference type="EMBL" id="KAG1533592.1"/>
    </source>
</evidence>
<organism evidence="1 2">
    <name type="scientific">Rhizopus oryzae</name>
    <name type="common">Mucormycosis agent</name>
    <name type="synonym">Rhizopus arrhizus var. delemar</name>
    <dbReference type="NCBI Taxonomy" id="64495"/>
    <lineage>
        <taxon>Eukaryota</taxon>
        <taxon>Fungi</taxon>
        <taxon>Fungi incertae sedis</taxon>
        <taxon>Mucoromycota</taxon>
        <taxon>Mucoromycotina</taxon>
        <taxon>Mucoromycetes</taxon>
        <taxon>Mucorales</taxon>
        <taxon>Mucorineae</taxon>
        <taxon>Rhizopodaceae</taxon>
        <taxon>Rhizopus</taxon>
    </lineage>
</organism>
<accession>A0A9P6XW19</accession>
<evidence type="ECO:0000313" key="2">
    <source>
        <dbReference type="Proteomes" id="UP000717996"/>
    </source>
</evidence>
<dbReference type="Proteomes" id="UP000717996">
    <property type="component" value="Unassembled WGS sequence"/>
</dbReference>